<evidence type="ECO:0000256" key="1">
    <source>
        <dbReference type="ARBA" id="ARBA00022475"/>
    </source>
</evidence>
<organism evidence="8 9">
    <name type="scientific">Bordetella flabilis</name>
    <dbReference type="NCBI Taxonomy" id="463014"/>
    <lineage>
        <taxon>Bacteria</taxon>
        <taxon>Pseudomonadati</taxon>
        <taxon>Pseudomonadota</taxon>
        <taxon>Betaproteobacteria</taxon>
        <taxon>Burkholderiales</taxon>
        <taxon>Alcaligenaceae</taxon>
        <taxon>Bordetella</taxon>
    </lineage>
</organism>
<protein>
    <recommendedName>
        <fullName evidence="7">Flagellar protein</fullName>
    </recommendedName>
</protein>
<keyword evidence="4 7" id="KW-0472">Membrane</keyword>
<evidence type="ECO:0000256" key="6">
    <source>
        <dbReference type="ARBA" id="ARBA00037937"/>
    </source>
</evidence>
<keyword evidence="8" id="KW-0966">Cell projection</keyword>
<dbReference type="InterPro" id="IPR052205">
    <property type="entry name" value="FliO/MopB"/>
</dbReference>
<dbReference type="GO" id="GO:0009425">
    <property type="term" value="C:bacterial-type flagellum basal body"/>
    <property type="evidence" value="ECO:0007669"/>
    <property type="project" value="UniProtKB-SubCell"/>
</dbReference>
<dbReference type="OrthoDB" id="9182371at2"/>
<dbReference type="PANTHER" id="PTHR38766:SF1">
    <property type="entry name" value="FLAGELLAR PROTEIN FLIO"/>
    <property type="match status" value="1"/>
</dbReference>
<proteinExistence type="inferred from homology"/>
<keyword evidence="8" id="KW-0969">Cilium</keyword>
<keyword evidence="9" id="KW-1185">Reference proteome</keyword>
<dbReference type="Pfam" id="PF04347">
    <property type="entry name" value="FliO"/>
    <property type="match status" value="1"/>
</dbReference>
<dbReference type="InterPro" id="IPR022781">
    <property type="entry name" value="Flagellar_biosynth_FliO"/>
</dbReference>
<keyword evidence="2 7" id="KW-0812">Transmembrane</keyword>
<keyword evidence="5 7" id="KW-0975">Bacterial flagellum</keyword>
<dbReference type="PANTHER" id="PTHR38766">
    <property type="entry name" value="FLAGELLAR PROTEIN FLIO"/>
    <property type="match status" value="1"/>
</dbReference>
<gene>
    <name evidence="8" type="ORF">BAU07_15245</name>
</gene>
<dbReference type="RefSeq" id="WP_066659278.1">
    <property type="nucleotide sequence ID" value="NZ_CBCSCL010000021.1"/>
</dbReference>
<keyword evidence="8" id="KW-0282">Flagellum</keyword>
<dbReference type="AlphaFoldDB" id="A0A193GG58"/>
<dbReference type="STRING" id="463014.BAU07_15245"/>
<dbReference type="GO" id="GO:0005886">
    <property type="term" value="C:plasma membrane"/>
    <property type="evidence" value="ECO:0007669"/>
    <property type="project" value="UniProtKB-SubCell"/>
</dbReference>
<evidence type="ECO:0000256" key="7">
    <source>
        <dbReference type="RuleBase" id="RU362064"/>
    </source>
</evidence>
<evidence type="ECO:0000256" key="2">
    <source>
        <dbReference type="ARBA" id="ARBA00022692"/>
    </source>
</evidence>
<dbReference type="KEGG" id="bfz:BAU07_15245"/>
<reference evidence="8 9" key="1">
    <citation type="submission" date="2016-06" db="EMBL/GenBank/DDBJ databases">
        <title>Complete genome sequences of Bordetella bronchialis and Bordetella flabilis.</title>
        <authorList>
            <person name="LiPuma J.J."/>
            <person name="Spilker T."/>
        </authorList>
    </citation>
    <scope>NUCLEOTIDE SEQUENCE [LARGE SCALE GENOMIC DNA]</scope>
    <source>
        <strain evidence="8 9">AU10664</strain>
    </source>
</reference>
<sequence length="109" mass="11310">MADAAPLRVFLGLIVVIGAILLCGWIARRAGLAGRAQGGALRVVHSLNVGPRQRIVLVEVENARLLVGVTPGQMNLLHTLPPGEPVVAQTPGPLAGTFAARLGQALRRG</sequence>
<dbReference type="Proteomes" id="UP000091926">
    <property type="component" value="Chromosome"/>
</dbReference>
<evidence type="ECO:0000256" key="3">
    <source>
        <dbReference type="ARBA" id="ARBA00022989"/>
    </source>
</evidence>
<evidence type="ECO:0000313" key="8">
    <source>
        <dbReference type="EMBL" id="ANN78279.1"/>
    </source>
</evidence>
<comment type="subcellular location">
    <subcellularLocation>
        <location evidence="7">Cell membrane</location>
    </subcellularLocation>
    <subcellularLocation>
        <location evidence="7">Bacterial flagellum basal body</location>
    </subcellularLocation>
</comment>
<dbReference type="NCBIfam" id="TIGR03500">
    <property type="entry name" value="FliO_TIGR"/>
    <property type="match status" value="1"/>
</dbReference>
<comment type="similarity">
    <text evidence="6 7">Belongs to the FliO/MopB family.</text>
</comment>
<name>A0A193GG58_9BORD</name>
<dbReference type="EMBL" id="CP016172">
    <property type="protein sequence ID" value="ANN78279.1"/>
    <property type="molecule type" value="Genomic_DNA"/>
</dbReference>
<keyword evidence="1 7" id="KW-1003">Cell membrane</keyword>
<accession>A0A193GG58</accession>
<evidence type="ECO:0000313" key="9">
    <source>
        <dbReference type="Proteomes" id="UP000091926"/>
    </source>
</evidence>
<feature type="transmembrane region" description="Helical" evidence="7">
    <location>
        <begin position="6"/>
        <end position="27"/>
    </location>
</feature>
<dbReference type="GO" id="GO:0044781">
    <property type="term" value="P:bacterial-type flagellum organization"/>
    <property type="evidence" value="ECO:0007669"/>
    <property type="project" value="UniProtKB-UniRule"/>
</dbReference>
<evidence type="ECO:0000256" key="5">
    <source>
        <dbReference type="ARBA" id="ARBA00023143"/>
    </source>
</evidence>
<keyword evidence="3 7" id="KW-1133">Transmembrane helix</keyword>
<evidence type="ECO:0000256" key="4">
    <source>
        <dbReference type="ARBA" id="ARBA00023136"/>
    </source>
</evidence>